<dbReference type="PANTHER" id="PTHR30426:SF0">
    <property type="entry name" value="4-HYDROXY-3-METHYLBUT-2-ENYL DIPHOSPHATE REDUCTASE"/>
    <property type="match status" value="1"/>
</dbReference>
<reference evidence="7" key="1">
    <citation type="submission" date="2009-11" db="EMBL/GenBank/DDBJ databases">
        <title>Genome sequencing of Bartonella species and comparative genomics.</title>
        <authorList>
            <person name="Engel P."/>
            <person name="Salzburger W."/>
            <person name="Marius L."/>
            <person name="Chao-Chin C."/>
            <person name="Soichi M."/>
            <person name="Christa L."/>
            <person name="Alexandra C."/>
            <person name="Aurelie L."/>
            <person name="Claudine M."/>
            <person name="Stephan S.C."/>
            <person name="Christoph D."/>
        </authorList>
    </citation>
    <scope>NUCLEOTIDE SEQUENCE [LARGE SCALE GENOMIC DNA]</scope>
    <source>
        <strain evidence="7">CIP 104772 / 73</strain>
    </source>
</reference>
<sequence>MSILPPLTIRLCGPRGFCAGVDRAIQIVILALKKYGSPVYVRHEIVHNRYVVEGLQKRGAIFIEELHEIPEAHRSQPVVFSAHGVPKSVSEEAVRYNLFYLDATCPLVSKVHKQAIRHQRHGRHVILIGHAGHPEVIGTMGQLKEGAMTLIETVEDALHYQPDNPNELGFVTQTTLSVEDTAEIINVLQRRFPALAAPAAESICYATTNRQDAVKAAALESDLFLIVGSPNSSNSRRLVEVAERFGARQSILIQRANEIDFDNLGILSVIGLSAGASAPEIIVDEIITAFRARYDVKIELAETIVETETFLVNRELRDINLSPQDVAFIKGRAETFRNKNDDNKSMREKMK</sequence>
<evidence type="ECO:0000313" key="6">
    <source>
        <dbReference type="EMBL" id="CBI76039.1"/>
    </source>
</evidence>
<keyword evidence="5" id="KW-0414">Isoprene biosynthesis</keyword>
<dbReference type="GO" id="GO:0051745">
    <property type="term" value="F:4-hydroxy-3-methylbut-2-enyl diphosphate reductase activity"/>
    <property type="evidence" value="ECO:0007669"/>
    <property type="project" value="UniProtKB-UniRule"/>
</dbReference>
<dbReference type="GO" id="GO:0051539">
    <property type="term" value="F:4 iron, 4 sulfur cluster binding"/>
    <property type="evidence" value="ECO:0007669"/>
    <property type="project" value="UniProtKB-UniRule"/>
</dbReference>
<dbReference type="KEGG" id="bcd:BARCL_0358"/>
<dbReference type="EMBL" id="FN645454">
    <property type="protein sequence ID" value="CBI76039.1"/>
    <property type="molecule type" value="Genomic_DNA"/>
</dbReference>
<keyword evidence="5 6" id="KW-0560">Oxidoreductase</keyword>
<feature type="binding site" evidence="5">
    <location>
        <position position="133"/>
    </location>
    <ligand>
        <name>isopentenyl diphosphate</name>
        <dbReference type="ChEBI" id="CHEBI:128769"/>
    </ligand>
</feature>
<feature type="active site" description="Proton donor" evidence="5">
    <location>
        <position position="135"/>
    </location>
</feature>
<comment type="catalytic activity">
    <reaction evidence="5">
        <text>isopentenyl diphosphate + 2 oxidized [2Fe-2S]-[ferredoxin] + H2O = (2E)-4-hydroxy-3-methylbut-2-enyl diphosphate + 2 reduced [2Fe-2S]-[ferredoxin] + 2 H(+)</text>
        <dbReference type="Rhea" id="RHEA:24488"/>
        <dbReference type="Rhea" id="RHEA-COMP:10000"/>
        <dbReference type="Rhea" id="RHEA-COMP:10001"/>
        <dbReference type="ChEBI" id="CHEBI:15377"/>
        <dbReference type="ChEBI" id="CHEBI:15378"/>
        <dbReference type="ChEBI" id="CHEBI:33737"/>
        <dbReference type="ChEBI" id="CHEBI:33738"/>
        <dbReference type="ChEBI" id="CHEBI:128753"/>
        <dbReference type="ChEBI" id="CHEBI:128769"/>
        <dbReference type="EC" id="1.17.7.4"/>
    </reaction>
</comment>
<name>E6YGQ1_BARC7</name>
<feature type="binding site" evidence="5">
    <location>
        <position position="83"/>
    </location>
    <ligand>
        <name>dimethylallyl diphosphate</name>
        <dbReference type="ChEBI" id="CHEBI:57623"/>
    </ligand>
</feature>
<evidence type="ECO:0000256" key="4">
    <source>
        <dbReference type="ARBA" id="ARBA00023014"/>
    </source>
</evidence>
<feature type="binding site" evidence="5">
    <location>
        <position position="47"/>
    </location>
    <ligand>
        <name>isopentenyl diphosphate</name>
        <dbReference type="ChEBI" id="CHEBI:128769"/>
    </ligand>
</feature>
<comment type="catalytic activity">
    <reaction evidence="5">
        <text>dimethylallyl diphosphate + 2 oxidized [2Fe-2S]-[ferredoxin] + H2O = (2E)-4-hydroxy-3-methylbut-2-enyl diphosphate + 2 reduced [2Fe-2S]-[ferredoxin] + 2 H(+)</text>
        <dbReference type="Rhea" id="RHEA:24825"/>
        <dbReference type="Rhea" id="RHEA-COMP:10000"/>
        <dbReference type="Rhea" id="RHEA-COMP:10001"/>
        <dbReference type="ChEBI" id="CHEBI:15377"/>
        <dbReference type="ChEBI" id="CHEBI:15378"/>
        <dbReference type="ChEBI" id="CHEBI:33737"/>
        <dbReference type="ChEBI" id="CHEBI:33738"/>
        <dbReference type="ChEBI" id="CHEBI:57623"/>
        <dbReference type="ChEBI" id="CHEBI:128753"/>
        <dbReference type="EC" id="1.17.7.4"/>
    </reaction>
</comment>
<reference evidence="6 7" key="2">
    <citation type="journal article" date="2011" name="PLoS Genet.">
        <title>Parallel evolution of a type IV secretion system in radiating lineages of the host-restricted bacterial pathogen Bartonella.</title>
        <authorList>
            <person name="Engel P."/>
            <person name="Salzburger W."/>
            <person name="Liesch M."/>
            <person name="Chang C.C."/>
            <person name="Maruyama S."/>
            <person name="Lanz C."/>
            <person name="Calteau A."/>
            <person name="Lajus A."/>
            <person name="Medigue C."/>
            <person name="Schuster S.C."/>
            <person name="Dehio C."/>
        </authorList>
    </citation>
    <scope>NUCLEOTIDE SEQUENCE [LARGE SCALE GENOMIC DNA]</scope>
    <source>
        <strain evidence="7">CIP 104772 / 73</strain>
    </source>
</reference>
<comment type="cofactor">
    <cofactor evidence="5">
        <name>[4Fe-4S] cluster</name>
        <dbReference type="ChEBI" id="CHEBI:49883"/>
    </cofactor>
    <text evidence="5">Binds 1 [4Fe-4S] cluster per subunit.</text>
</comment>
<feature type="binding site" evidence="5">
    <location>
        <position position="83"/>
    </location>
    <ligand>
        <name>isopentenyl diphosphate</name>
        <dbReference type="ChEBI" id="CHEBI:128769"/>
    </ligand>
</feature>
<keyword evidence="4 5" id="KW-0411">Iron-sulfur</keyword>
<dbReference type="PANTHER" id="PTHR30426">
    <property type="entry name" value="4-HYDROXY-3-METHYLBUT-2-ENYL DIPHOSPHATE REDUCTASE"/>
    <property type="match status" value="1"/>
</dbReference>
<dbReference type="NCBIfam" id="NF002190">
    <property type="entry name" value="PRK01045.1-4"/>
    <property type="match status" value="1"/>
</dbReference>
<feature type="binding site" evidence="5">
    <location>
        <position position="18"/>
    </location>
    <ligand>
        <name>[4Fe-4S] cluster</name>
        <dbReference type="ChEBI" id="CHEBI:49883"/>
    </ligand>
</feature>
<keyword evidence="3 5" id="KW-0408">Iron</keyword>
<feature type="binding site" evidence="5">
    <location>
        <position position="277"/>
    </location>
    <ligand>
        <name>isopentenyl diphosphate</name>
        <dbReference type="ChEBI" id="CHEBI:128769"/>
    </ligand>
</feature>
<feature type="binding site" evidence="5">
    <location>
        <position position="105"/>
    </location>
    <ligand>
        <name>[4Fe-4S] cluster</name>
        <dbReference type="ChEBI" id="CHEBI:49883"/>
    </ligand>
</feature>
<dbReference type="HOGENOM" id="CLU_027486_1_0_5"/>
<accession>E6YGQ1</accession>
<feature type="binding site" evidence="5">
    <location>
        <position position="204"/>
    </location>
    <ligand>
        <name>[4Fe-4S] cluster</name>
        <dbReference type="ChEBI" id="CHEBI:49883"/>
    </ligand>
</feature>
<evidence type="ECO:0000256" key="3">
    <source>
        <dbReference type="ARBA" id="ARBA00023004"/>
    </source>
</evidence>
<dbReference type="OrthoDB" id="9804068at2"/>
<feature type="binding site" evidence="5">
    <location>
        <position position="174"/>
    </location>
    <ligand>
        <name>(2E)-4-hydroxy-3-methylbut-2-enyl diphosphate</name>
        <dbReference type="ChEBI" id="CHEBI:128753"/>
    </ligand>
</feature>
<comment type="function">
    <text evidence="5">Catalyzes the conversion of 1-hydroxy-2-methyl-2-(E)-butenyl 4-diphosphate (HMBPP) into a mixture of isopentenyl diphosphate (IPP) and dimethylallyl diphosphate (DMAPP). Acts in the terminal step of the DOXP/MEP pathway for isoprenoid precursor biosynthesis.</text>
</comment>
<dbReference type="InterPro" id="IPR003451">
    <property type="entry name" value="LytB/IspH"/>
</dbReference>
<dbReference type="Gene3D" id="3.40.1010.20">
    <property type="entry name" value="4-hydroxy-3-methylbut-2-enyl diphosphate reductase, catalytic domain"/>
    <property type="match status" value="2"/>
</dbReference>
<feature type="binding site" evidence="5">
    <location>
        <position position="233"/>
    </location>
    <ligand>
        <name>(2E)-4-hydroxy-3-methylbut-2-enyl diphosphate</name>
        <dbReference type="ChEBI" id="CHEBI:128753"/>
    </ligand>
</feature>
<feature type="binding site" evidence="5">
    <location>
        <position position="232"/>
    </location>
    <ligand>
        <name>dimethylallyl diphosphate</name>
        <dbReference type="ChEBI" id="CHEBI:57623"/>
    </ligand>
</feature>
<comment type="pathway">
    <text evidence="5">Isoprenoid biosynthesis; isopentenyl diphosphate biosynthesis via DXP pathway; isopentenyl diphosphate from 1-deoxy-D-xylulose 5-phosphate: step 6/6.</text>
</comment>
<feature type="binding site" evidence="5">
    <location>
        <position position="83"/>
    </location>
    <ligand>
        <name>(2E)-4-hydroxy-3-methylbut-2-enyl diphosphate</name>
        <dbReference type="ChEBI" id="CHEBI:128753"/>
    </ligand>
</feature>
<feature type="binding site" evidence="5">
    <location>
        <position position="277"/>
    </location>
    <ligand>
        <name>(2E)-4-hydroxy-3-methylbut-2-enyl diphosphate</name>
        <dbReference type="ChEBI" id="CHEBI:128753"/>
    </ligand>
</feature>
<feature type="binding site" evidence="5">
    <location>
        <position position="233"/>
    </location>
    <ligand>
        <name>isopentenyl diphosphate</name>
        <dbReference type="ChEBI" id="CHEBI:128769"/>
    </ligand>
</feature>
<feature type="binding site" evidence="5">
    <location>
        <position position="234"/>
    </location>
    <ligand>
        <name>isopentenyl diphosphate</name>
        <dbReference type="ChEBI" id="CHEBI:128769"/>
    </ligand>
</feature>
<dbReference type="CDD" id="cd13944">
    <property type="entry name" value="lytB_ispH"/>
    <property type="match status" value="1"/>
</dbReference>
<feature type="binding site" evidence="5">
    <location>
        <position position="47"/>
    </location>
    <ligand>
        <name>(2E)-4-hydroxy-3-methylbut-2-enyl diphosphate</name>
        <dbReference type="ChEBI" id="CHEBI:128753"/>
    </ligand>
</feature>
<dbReference type="RefSeq" id="WP_013544705.1">
    <property type="nucleotide sequence ID" value="NC_014932.1"/>
</dbReference>
<evidence type="ECO:0000256" key="1">
    <source>
        <dbReference type="ARBA" id="ARBA00022485"/>
    </source>
</evidence>
<evidence type="ECO:0000256" key="2">
    <source>
        <dbReference type="ARBA" id="ARBA00022723"/>
    </source>
</evidence>
<evidence type="ECO:0000256" key="5">
    <source>
        <dbReference type="HAMAP-Rule" id="MF_00191"/>
    </source>
</evidence>
<dbReference type="GO" id="GO:0050992">
    <property type="term" value="P:dimethylallyl diphosphate biosynthetic process"/>
    <property type="evidence" value="ECO:0007669"/>
    <property type="project" value="UniProtKB-UniRule"/>
</dbReference>
<dbReference type="NCBIfam" id="TIGR00216">
    <property type="entry name" value="ispH_lytB"/>
    <property type="match status" value="1"/>
</dbReference>
<comment type="similarity">
    <text evidence="5">Belongs to the IspH family.</text>
</comment>
<feature type="binding site" evidence="5">
    <location>
        <position position="233"/>
    </location>
    <ligand>
        <name>dimethylallyl diphosphate</name>
        <dbReference type="ChEBI" id="CHEBI:57623"/>
    </ligand>
</feature>
<dbReference type="Gene3D" id="3.40.50.11270">
    <property type="match status" value="1"/>
</dbReference>
<protein>
    <recommendedName>
        <fullName evidence="5">4-hydroxy-3-methylbut-2-enyl diphosphate reductase</fullName>
        <shortName evidence="5">HMBPP reductase</shortName>
        <ecNumber evidence="5">1.17.7.4</ecNumber>
    </recommendedName>
</protein>
<dbReference type="EC" id="1.17.7.4" evidence="5"/>
<feature type="binding site" evidence="5">
    <location>
        <position position="234"/>
    </location>
    <ligand>
        <name>dimethylallyl diphosphate</name>
        <dbReference type="ChEBI" id="CHEBI:57623"/>
    </ligand>
</feature>
<keyword evidence="2 5" id="KW-0479">Metal-binding</keyword>
<feature type="binding site" evidence="5">
    <location>
        <position position="234"/>
    </location>
    <ligand>
        <name>(2E)-4-hydroxy-3-methylbut-2-enyl diphosphate</name>
        <dbReference type="ChEBI" id="CHEBI:128753"/>
    </ligand>
</feature>
<dbReference type="UniPathway" id="UPA00059">
    <property type="reaction ID" value="UER00105"/>
</dbReference>
<feature type="binding site" evidence="5">
    <location>
        <position position="133"/>
    </location>
    <ligand>
        <name>dimethylallyl diphosphate</name>
        <dbReference type="ChEBI" id="CHEBI:57623"/>
    </ligand>
</feature>
<evidence type="ECO:0000313" key="7">
    <source>
        <dbReference type="Proteomes" id="UP000009101"/>
    </source>
</evidence>
<dbReference type="GO" id="GO:0016114">
    <property type="term" value="P:terpenoid biosynthetic process"/>
    <property type="evidence" value="ECO:0007669"/>
    <property type="project" value="UniProtKB-UniRule"/>
</dbReference>
<feature type="binding site" evidence="5">
    <location>
        <position position="232"/>
    </location>
    <ligand>
        <name>isopentenyl diphosphate</name>
        <dbReference type="ChEBI" id="CHEBI:128769"/>
    </ligand>
</feature>
<dbReference type="eggNOG" id="COG0761">
    <property type="taxonomic scope" value="Bacteria"/>
</dbReference>
<dbReference type="GO" id="GO:0046872">
    <property type="term" value="F:metal ion binding"/>
    <property type="evidence" value="ECO:0007669"/>
    <property type="project" value="UniProtKB-KW"/>
</dbReference>
<dbReference type="GO" id="GO:0019288">
    <property type="term" value="P:isopentenyl diphosphate biosynthetic process, methylerythritol 4-phosphate pathway"/>
    <property type="evidence" value="ECO:0007669"/>
    <property type="project" value="UniProtKB-UniRule"/>
</dbReference>
<feature type="binding site" evidence="5">
    <location>
        <position position="47"/>
    </location>
    <ligand>
        <name>dimethylallyl diphosphate</name>
        <dbReference type="ChEBI" id="CHEBI:57623"/>
    </ligand>
</feature>
<dbReference type="Proteomes" id="UP000009101">
    <property type="component" value="Chromosome"/>
</dbReference>
<keyword evidence="7" id="KW-1185">Reference proteome</keyword>
<dbReference type="UniPathway" id="UPA00056">
    <property type="reaction ID" value="UER00097"/>
</dbReference>
<dbReference type="AlphaFoldDB" id="E6YGQ1"/>
<comment type="pathway">
    <text evidence="5">Isoprenoid biosynthesis; dimethylallyl diphosphate biosynthesis; dimethylallyl diphosphate from (2E)-4-hydroxy-3-methylbutenyl diphosphate: step 1/1.</text>
</comment>
<dbReference type="STRING" id="696125.BARCL_0358"/>
<organism evidence="6 7">
    <name type="scientific">Bartonella clarridgeiae (strain CCUG 45776 / CIP 104772 / 73)</name>
    <dbReference type="NCBI Taxonomy" id="696125"/>
    <lineage>
        <taxon>Bacteria</taxon>
        <taxon>Pseudomonadati</taxon>
        <taxon>Pseudomonadota</taxon>
        <taxon>Alphaproteobacteria</taxon>
        <taxon>Hyphomicrobiales</taxon>
        <taxon>Bartonellaceae</taxon>
        <taxon>Bartonella</taxon>
    </lineage>
</organism>
<feature type="binding site" evidence="5">
    <location>
        <position position="232"/>
    </location>
    <ligand>
        <name>(2E)-4-hydroxy-3-methylbut-2-enyl diphosphate</name>
        <dbReference type="ChEBI" id="CHEBI:128753"/>
    </ligand>
</feature>
<feature type="binding site" evidence="5">
    <location>
        <position position="133"/>
    </location>
    <ligand>
        <name>(2E)-4-hydroxy-3-methylbut-2-enyl diphosphate</name>
        <dbReference type="ChEBI" id="CHEBI:128753"/>
    </ligand>
</feature>
<feature type="binding site" evidence="5">
    <location>
        <position position="277"/>
    </location>
    <ligand>
        <name>dimethylallyl diphosphate</name>
        <dbReference type="ChEBI" id="CHEBI:57623"/>
    </ligand>
</feature>
<dbReference type="HAMAP" id="MF_00191">
    <property type="entry name" value="IspH"/>
    <property type="match status" value="1"/>
</dbReference>
<gene>
    <name evidence="6" type="primary">lytB</name>
    <name evidence="5" type="synonym">ispH</name>
    <name evidence="6" type="ordered locus">BARCL_0358</name>
</gene>
<dbReference type="Pfam" id="PF02401">
    <property type="entry name" value="LYTB"/>
    <property type="match status" value="1"/>
</dbReference>
<keyword evidence="1 5" id="KW-0004">4Fe-4S</keyword>
<proteinExistence type="inferred from homology"/>